<dbReference type="Pfam" id="PF00848">
    <property type="entry name" value="Ring_hydroxyl_A"/>
    <property type="match status" value="1"/>
</dbReference>
<dbReference type="Gene3D" id="2.102.10.10">
    <property type="entry name" value="Rieske [2Fe-2S] iron-sulphur domain"/>
    <property type="match status" value="1"/>
</dbReference>
<dbReference type="InterPro" id="IPR017941">
    <property type="entry name" value="Rieske_2Fe-2S"/>
</dbReference>
<dbReference type="GO" id="GO:0051537">
    <property type="term" value="F:2 iron, 2 sulfur cluster binding"/>
    <property type="evidence" value="ECO:0007669"/>
    <property type="project" value="UniProtKB-KW"/>
</dbReference>
<dbReference type="PANTHER" id="PTHR43756:SF5">
    <property type="entry name" value="CHOLINE MONOOXYGENASE, CHLOROPLASTIC"/>
    <property type="match status" value="1"/>
</dbReference>
<dbReference type="GO" id="GO:0004497">
    <property type="term" value="F:monooxygenase activity"/>
    <property type="evidence" value="ECO:0007669"/>
    <property type="project" value="UniProtKB-ARBA"/>
</dbReference>
<dbReference type="PANTHER" id="PTHR43756">
    <property type="entry name" value="CHOLINE MONOOXYGENASE, CHLOROPLASTIC"/>
    <property type="match status" value="1"/>
</dbReference>
<dbReference type="InterPro" id="IPR015879">
    <property type="entry name" value="Ring_hydroxy_dOase_asu_C_dom"/>
</dbReference>
<proteinExistence type="predicted"/>
<dbReference type="EMBL" id="LJZR01000001">
    <property type="protein sequence ID" value="KPQ37669.1"/>
    <property type="molecule type" value="Genomic_DNA"/>
</dbReference>
<evidence type="ECO:0000256" key="3">
    <source>
        <dbReference type="ARBA" id="ARBA00022723"/>
    </source>
</evidence>
<accession>A0A0P8C728</accession>
<keyword evidence="2" id="KW-0001">2Fe-2S</keyword>
<evidence type="ECO:0000259" key="7">
    <source>
        <dbReference type="PROSITE" id="PS51296"/>
    </source>
</evidence>
<evidence type="ECO:0000256" key="6">
    <source>
        <dbReference type="ARBA" id="ARBA00023014"/>
    </source>
</evidence>
<dbReference type="SUPFAM" id="SSF55961">
    <property type="entry name" value="Bet v1-like"/>
    <property type="match status" value="1"/>
</dbReference>
<dbReference type="SUPFAM" id="SSF50022">
    <property type="entry name" value="ISP domain"/>
    <property type="match status" value="1"/>
</dbReference>
<keyword evidence="4" id="KW-0560">Oxidoreductase</keyword>
<dbReference type="STRING" id="1666911.HLUCCA11_01050"/>
<dbReference type="Proteomes" id="UP000050465">
    <property type="component" value="Unassembled WGS sequence"/>
</dbReference>
<evidence type="ECO:0000256" key="4">
    <source>
        <dbReference type="ARBA" id="ARBA00023002"/>
    </source>
</evidence>
<dbReference type="AlphaFoldDB" id="A0A0P8C728"/>
<evidence type="ECO:0000313" key="9">
    <source>
        <dbReference type="Proteomes" id="UP000050465"/>
    </source>
</evidence>
<dbReference type="PROSITE" id="PS51296">
    <property type="entry name" value="RIESKE"/>
    <property type="match status" value="1"/>
</dbReference>
<dbReference type="CDD" id="cd03469">
    <property type="entry name" value="Rieske_RO_Alpha_N"/>
    <property type="match status" value="1"/>
</dbReference>
<dbReference type="GO" id="GO:0016705">
    <property type="term" value="F:oxidoreductase activity, acting on paired donors, with incorporation or reduction of molecular oxygen"/>
    <property type="evidence" value="ECO:0007669"/>
    <property type="project" value="UniProtKB-ARBA"/>
</dbReference>
<comment type="caution">
    <text evidence="8">The sequence shown here is derived from an EMBL/GenBank/DDBJ whole genome shotgun (WGS) entry which is preliminary data.</text>
</comment>
<evidence type="ECO:0000256" key="5">
    <source>
        <dbReference type="ARBA" id="ARBA00023004"/>
    </source>
</evidence>
<organism evidence="8 9">
    <name type="scientific">Phormidesmis priestleyi Ana</name>
    <dbReference type="NCBI Taxonomy" id="1666911"/>
    <lineage>
        <taxon>Bacteria</taxon>
        <taxon>Bacillati</taxon>
        <taxon>Cyanobacteriota</taxon>
        <taxon>Cyanophyceae</taxon>
        <taxon>Leptolyngbyales</taxon>
        <taxon>Leptolyngbyaceae</taxon>
        <taxon>Phormidesmis</taxon>
    </lineage>
</organism>
<name>A0A0P8C728_9CYAN</name>
<evidence type="ECO:0000313" key="8">
    <source>
        <dbReference type="EMBL" id="KPQ37669.1"/>
    </source>
</evidence>
<dbReference type="InterPro" id="IPR036922">
    <property type="entry name" value="Rieske_2Fe-2S_sf"/>
</dbReference>
<dbReference type="Gene3D" id="3.90.380.10">
    <property type="entry name" value="Naphthalene 1,2-dioxygenase Alpha Subunit, Chain A, domain 1"/>
    <property type="match status" value="1"/>
</dbReference>
<evidence type="ECO:0000256" key="1">
    <source>
        <dbReference type="ARBA" id="ARBA00001962"/>
    </source>
</evidence>
<evidence type="ECO:0000256" key="2">
    <source>
        <dbReference type="ARBA" id="ARBA00022714"/>
    </source>
</evidence>
<dbReference type="GO" id="GO:0005506">
    <property type="term" value="F:iron ion binding"/>
    <property type="evidence" value="ECO:0007669"/>
    <property type="project" value="InterPro"/>
</dbReference>
<dbReference type="InterPro" id="IPR001663">
    <property type="entry name" value="Rng_hydr_dOase-A"/>
</dbReference>
<dbReference type="CDD" id="cd00680">
    <property type="entry name" value="RHO_alpha_C"/>
    <property type="match status" value="1"/>
</dbReference>
<dbReference type="PRINTS" id="PR00090">
    <property type="entry name" value="RNGDIOXGNASE"/>
</dbReference>
<sequence length="417" mass="47728">MTSSSLQQAIKRVLCEQPLTFLDPVFYTNSEFVSLEQQNIFSKTWLYVCHTSKLTEIGATRIVEVAGRSLIIIRSEQDTLSAFYNSCSHRGSTLIPDEKANNEKAPQKPAASRKCIVCPYHGWTFDIQGNLKGLPEKDRFSNSVDFSKLALKPVRLETWGSLIFVSFSAEIRSLKDYLGEMVARMAGFPIESLTLLFEKDYEVSCNWKTFHDNGLCDYHVSIAHQTTLKDVQGHTKYYQYMFDDYVNALITPITQKWKSENEPWEVLPEPMRSQFITFGIFPNLHIYALPDGTLYVERIDPISVSECQIHSEVYGRPHHLNHIGELEKWYEALFEEDRILAEGVQKGYASIQGESGESKHTPGPINTLEARIVQQQQLIRRFLLSGFQRELAAPIGSIYSEQFRQSDTFKAVIQRSL</sequence>
<feature type="domain" description="Rieske" evidence="7">
    <location>
        <begin position="46"/>
        <end position="165"/>
    </location>
</feature>
<keyword evidence="5" id="KW-0408">Iron</keyword>
<comment type="cofactor">
    <cofactor evidence="1">
        <name>Fe cation</name>
        <dbReference type="ChEBI" id="CHEBI:24875"/>
    </cofactor>
</comment>
<dbReference type="Pfam" id="PF00355">
    <property type="entry name" value="Rieske"/>
    <property type="match status" value="1"/>
</dbReference>
<reference evidence="8 9" key="1">
    <citation type="submission" date="2015-09" db="EMBL/GenBank/DDBJ databases">
        <title>Identification and resolution of microdiversity through metagenomic sequencing of parallel consortia.</title>
        <authorList>
            <person name="Nelson W.C."/>
            <person name="Romine M.F."/>
            <person name="Lindemann S.R."/>
        </authorList>
    </citation>
    <scope>NUCLEOTIDE SEQUENCE [LARGE SCALE GENOMIC DNA]</scope>
    <source>
        <strain evidence="8">Ana</strain>
    </source>
</reference>
<protein>
    <submittedName>
        <fullName evidence="8">Ring hydroxylating diogenase large subunit</fullName>
    </submittedName>
</protein>
<keyword evidence="3" id="KW-0479">Metal-binding</keyword>
<gene>
    <name evidence="8" type="ORF">HLUCCA11_01050</name>
</gene>
<keyword evidence="6" id="KW-0411">Iron-sulfur</keyword>